<dbReference type="RefSeq" id="WP_203789832.1">
    <property type="nucleotide sequence ID" value="NZ_BOMV01000100.1"/>
</dbReference>
<dbReference type="SUPFAM" id="SSF52091">
    <property type="entry name" value="SpoIIaa-like"/>
    <property type="match status" value="1"/>
</dbReference>
<dbReference type="PROSITE" id="PS50801">
    <property type="entry name" value="STAS"/>
    <property type="match status" value="1"/>
</dbReference>
<comment type="caution">
    <text evidence="2">The sequence shown here is derived from an EMBL/GenBank/DDBJ whole genome shotgun (WGS) entry which is preliminary data.</text>
</comment>
<keyword evidence="3" id="KW-1185">Reference proteome</keyword>
<reference evidence="2" key="1">
    <citation type="submission" date="2021-01" db="EMBL/GenBank/DDBJ databases">
        <title>Whole genome shotgun sequence of Actinoplanes rishiriensis NBRC 108556.</title>
        <authorList>
            <person name="Komaki H."/>
            <person name="Tamura T."/>
        </authorList>
    </citation>
    <scope>NUCLEOTIDE SEQUENCE</scope>
    <source>
        <strain evidence="2">NBRC 108556</strain>
    </source>
</reference>
<organism evidence="2 3">
    <name type="scientific">Paractinoplanes rishiriensis</name>
    <dbReference type="NCBI Taxonomy" id="1050105"/>
    <lineage>
        <taxon>Bacteria</taxon>
        <taxon>Bacillati</taxon>
        <taxon>Actinomycetota</taxon>
        <taxon>Actinomycetes</taxon>
        <taxon>Micromonosporales</taxon>
        <taxon>Micromonosporaceae</taxon>
        <taxon>Paractinoplanes</taxon>
    </lineage>
</organism>
<name>A0A919MZH2_9ACTN</name>
<dbReference type="InterPro" id="IPR036513">
    <property type="entry name" value="STAS_dom_sf"/>
</dbReference>
<sequence>MADAAVPEAVVVVTGPFEGAAVETWRRLIADAVAARPGRLVVDLAKCVRLDAAAIVVLLDAHRDMLRSDGRLTLRSPSARVRRTLSLARADGVFDIENVGLSTAAPE</sequence>
<gene>
    <name evidence="2" type="ORF">Ari01nite_87090</name>
</gene>
<dbReference type="AlphaFoldDB" id="A0A919MZH2"/>
<dbReference type="Proteomes" id="UP000636960">
    <property type="component" value="Unassembled WGS sequence"/>
</dbReference>
<dbReference type="InterPro" id="IPR058548">
    <property type="entry name" value="MlaB-like_STAS"/>
</dbReference>
<dbReference type="Gene3D" id="3.30.750.24">
    <property type="entry name" value="STAS domain"/>
    <property type="match status" value="1"/>
</dbReference>
<feature type="domain" description="STAS" evidence="1">
    <location>
        <begin position="10"/>
        <end position="107"/>
    </location>
</feature>
<protein>
    <recommendedName>
        <fullName evidence="1">STAS domain-containing protein</fullName>
    </recommendedName>
</protein>
<accession>A0A919MZH2</accession>
<proteinExistence type="predicted"/>
<dbReference type="InterPro" id="IPR002645">
    <property type="entry name" value="STAS_dom"/>
</dbReference>
<dbReference type="Pfam" id="PF13466">
    <property type="entry name" value="STAS_2"/>
    <property type="match status" value="1"/>
</dbReference>
<dbReference type="CDD" id="cd07043">
    <property type="entry name" value="STAS_anti-anti-sigma_factors"/>
    <property type="match status" value="1"/>
</dbReference>
<evidence type="ECO:0000313" key="2">
    <source>
        <dbReference type="EMBL" id="GIF01245.1"/>
    </source>
</evidence>
<evidence type="ECO:0000313" key="3">
    <source>
        <dbReference type="Proteomes" id="UP000636960"/>
    </source>
</evidence>
<evidence type="ECO:0000259" key="1">
    <source>
        <dbReference type="PROSITE" id="PS50801"/>
    </source>
</evidence>
<dbReference type="EMBL" id="BOMV01000100">
    <property type="protein sequence ID" value="GIF01245.1"/>
    <property type="molecule type" value="Genomic_DNA"/>
</dbReference>